<feature type="compositionally biased region" description="Basic and acidic residues" evidence="1">
    <location>
        <begin position="59"/>
        <end position="68"/>
    </location>
</feature>
<evidence type="ECO:0000256" key="1">
    <source>
        <dbReference type="SAM" id="MobiDB-lite"/>
    </source>
</evidence>
<feature type="compositionally biased region" description="Low complexity" evidence="1">
    <location>
        <begin position="43"/>
        <end position="53"/>
    </location>
</feature>
<proteinExistence type="predicted"/>
<name>A0A0A9BQK2_ARUDO</name>
<organism evidence="2">
    <name type="scientific">Arundo donax</name>
    <name type="common">Giant reed</name>
    <name type="synonym">Donax arundinaceus</name>
    <dbReference type="NCBI Taxonomy" id="35708"/>
    <lineage>
        <taxon>Eukaryota</taxon>
        <taxon>Viridiplantae</taxon>
        <taxon>Streptophyta</taxon>
        <taxon>Embryophyta</taxon>
        <taxon>Tracheophyta</taxon>
        <taxon>Spermatophyta</taxon>
        <taxon>Magnoliopsida</taxon>
        <taxon>Liliopsida</taxon>
        <taxon>Poales</taxon>
        <taxon>Poaceae</taxon>
        <taxon>PACMAD clade</taxon>
        <taxon>Arundinoideae</taxon>
        <taxon>Arundineae</taxon>
        <taxon>Arundo</taxon>
    </lineage>
</organism>
<dbReference type="EMBL" id="GBRH01234395">
    <property type="protein sequence ID" value="JAD63500.1"/>
    <property type="molecule type" value="Transcribed_RNA"/>
</dbReference>
<dbReference type="AlphaFoldDB" id="A0A0A9BQK2"/>
<protein>
    <submittedName>
        <fullName evidence="2">Uncharacterized protein</fullName>
    </submittedName>
</protein>
<reference evidence="2" key="2">
    <citation type="journal article" date="2015" name="Data Brief">
        <title>Shoot transcriptome of the giant reed, Arundo donax.</title>
        <authorList>
            <person name="Barrero R.A."/>
            <person name="Guerrero F.D."/>
            <person name="Moolhuijzen P."/>
            <person name="Goolsby J.A."/>
            <person name="Tidwell J."/>
            <person name="Bellgard S.E."/>
            <person name="Bellgard M.I."/>
        </authorList>
    </citation>
    <scope>NUCLEOTIDE SEQUENCE</scope>
    <source>
        <tissue evidence="2">Shoot tissue taken approximately 20 cm above the soil surface</tissue>
    </source>
</reference>
<accession>A0A0A9BQK2</accession>
<sequence length="68" mass="7249">MAPPSHSSGKGHCGAALSSTTLPPPFLPMFFRSLARLPQYLAPPSSMSKSMPSRTASPRGRDDDLPPR</sequence>
<feature type="region of interest" description="Disordered" evidence="1">
    <location>
        <begin position="41"/>
        <end position="68"/>
    </location>
</feature>
<evidence type="ECO:0000313" key="2">
    <source>
        <dbReference type="EMBL" id="JAD63500.1"/>
    </source>
</evidence>
<reference evidence="2" key="1">
    <citation type="submission" date="2014-09" db="EMBL/GenBank/DDBJ databases">
        <authorList>
            <person name="Magalhaes I.L.F."/>
            <person name="Oliveira U."/>
            <person name="Santos F.R."/>
            <person name="Vidigal T.H.D.A."/>
            <person name="Brescovit A.D."/>
            <person name="Santos A.J."/>
        </authorList>
    </citation>
    <scope>NUCLEOTIDE SEQUENCE</scope>
    <source>
        <tissue evidence="2">Shoot tissue taken approximately 20 cm above the soil surface</tissue>
    </source>
</reference>